<evidence type="ECO:0000256" key="1">
    <source>
        <dbReference type="SAM" id="Phobius"/>
    </source>
</evidence>
<comment type="caution">
    <text evidence="2">The sequence shown here is derived from an EMBL/GenBank/DDBJ whole genome shotgun (WGS) entry which is preliminary data.</text>
</comment>
<keyword evidence="1" id="KW-0812">Transmembrane</keyword>
<name>A0A9D4FEI7_DREPO</name>
<keyword evidence="3" id="KW-1185">Reference proteome</keyword>
<gene>
    <name evidence="2" type="ORF">DPMN_149827</name>
</gene>
<reference evidence="2" key="2">
    <citation type="submission" date="2020-11" db="EMBL/GenBank/DDBJ databases">
        <authorList>
            <person name="McCartney M.A."/>
            <person name="Auch B."/>
            <person name="Kono T."/>
            <person name="Mallez S."/>
            <person name="Becker A."/>
            <person name="Gohl D.M."/>
            <person name="Silverstein K.A.T."/>
            <person name="Koren S."/>
            <person name="Bechman K.B."/>
            <person name="Herman A."/>
            <person name="Abrahante J.E."/>
            <person name="Garbe J."/>
        </authorList>
    </citation>
    <scope>NUCLEOTIDE SEQUENCE</scope>
    <source>
        <strain evidence="2">Duluth1</strain>
        <tissue evidence="2">Whole animal</tissue>
    </source>
</reference>
<reference evidence="2" key="1">
    <citation type="journal article" date="2019" name="bioRxiv">
        <title>The Genome of the Zebra Mussel, Dreissena polymorpha: A Resource for Invasive Species Research.</title>
        <authorList>
            <person name="McCartney M.A."/>
            <person name="Auch B."/>
            <person name="Kono T."/>
            <person name="Mallez S."/>
            <person name="Zhang Y."/>
            <person name="Obille A."/>
            <person name="Becker A."/>
            <person name="Abrahante J.E."/>
            <person name="Garbe J."/>
            <person name="Badalamenti J.P."/>
            <person name="Herman A."/>
            <person name="Mangelson H."/>
            <person name="Liachko I."/>
            <person name="Sullivan S."/>
            <person name="Sone E.D."/>
            <person name="Koren S."/>
            <person name="Silverstein K.A.T."/>
            <person name="Beckman K.B."/>
            <person name="Gohl D.M."/>
        </authorList>
    </citation>
    <scope>NUCLEOTIDE SEQUENCE</scope>
    <source>
        <strain evidence="2">Duluth1</strain>
        <tissue evidence="2">Whole animal</tissue>
    </source>
</reference>
<organism evidence="2 3">
    <name type="scientific">Dreissena polymorpha</name>
    <name type="common">Zebra mussel</name>
    <name type="synonym">Mytilus polymorpha</name>
    <dbReference type="NCBI Taxonomy" id="45954"/>
    <lineage>
        <taxon>Eukaryota</taxon>
        <taxon>Metazoa</taxon>
        <taxon>Spiralia</taxon>
        <taxon>Lophotrochozoa</taxon>
        <taxon>Mollusca</taxon>
        <taxon>Bivalvia</taxon>
        <taxon>Autobranchia</taxon>
        <taxon>Heteroconchia</taxon>
        <taxon>Euheterodonta</taxon>
        <taxon>Imparidentia</taxon>
        <taxon>Neoheterodontei</taxon>
        <taxon>Myida</taxon>
        <taxon>Dreissenoidea</taxon>
        <taxon>Dreissenidae</taxon>
        <taxon>Dreissena</taxon>
    </lineage>
</organism>
<protein>
    <submittedName>
        <fullName evidence="2">Uncharacterized protein</fullName>
    </submittedName>
</protein>
<dbReference type="Proteomes" id="UP000828390">
    <property type="component" value="Unassembled WGS sequence"/>
</dbReference>
<evidence type="ECO:0000313" key="3">
    <source>
        <dbReference type="Proteomes" id="UP000828390"/>
    </source>
</evidence>
<dbReference type="AlphaFoldDB" id="A0A9D4FEI7"/>
<feature type="transmembrane region" description="Helical" evidence="1">
    <location>
        <begin position="20"/>
        <end position="39"/>
    </location>
</feature>
<proteinExistence type="predicted"/>
<keyword evidence="1" id="KW-0472">Membrane</keyword>
<sequence>MSTVLCPGWYNDNLQAELPFLAPAMLVPVKPLCGGWYNARCGKKQIGRKLKPERELLEVVMEH</sequence>
<keyword evidence="1" id="KW-1133">Transmembrane helix</keyword>
<evidence type="ECO:0000313" key="2">
    <source>
        <dbReference type="EMBL" id="KAH3796259.1"/>
    </source>
</evidence>
<accession>A0A9D4FEI7</accession>
<dbReference type="EMBL" id="JAIWYP010000007">
    <property type="protein sequence ID" value="KAH3796259.1"/>
    <property type="molecule type" value="Genomic_DNA"/>
</dbReference>